<proteinExistence type="predicted"/>
<keyword evidence="1" id="KW-0732">Signal</keyword>
<sequence>MKSSGFIFLLILIAANLFAQTPDTIRTKKPEVLPRWTLYVPGASYYYQKNYLKGTAFAALEIGGVYLGIKHGSTLKTNSNSPYYNYPLFLGLQAFQTEKLTNFKNQLEVIKYHNPGFRYHDISEKDLYLAPFKLENIATPITGGMVLLASVFLGLEKHFEKHTLSEVEQMYFLNRYIPRNNALAAFGTTSLAMSWAAGVGEEYVVRNYMMPILDYKYGQTKGLIFSSVAFGALHFTNLAFAENPDFKSTLLQVGQATVLGFFLGRDVQKRGYNIGPAVAAHMWYDAVLMLGSFLINPEENFLGVNVRLGIK</sequence>
<reference evidence="3 4" key="1">
    <citation type="submission" date="2016-11" db="EMBL/GenBank/DDBJ databases">
        <authorList>
            <person name="Jaros S."/>
            <person name="Januszkiewicz K."/>
            <person name="Wedrychowicz H."/>
        </authorList>
    </citation>
    <scope>NUCLEOTIDE SEQUENCE [LARGE SCALE GENOMIC DNA]</scope>
    <source>
        <strain evidence="3 4">DSM 27063</strain>
    </source>
</reference>
<name>A0A1M6A2W6_9BACT</name>
<dbReference type="GO" id="GO:0080120">
    <property type="term" value="P:CAAX-box protein maturation"/>
    <property type="evidence" value="ECO:0007669"/>
    <property type="project" value="UniProtKB-ARBA"/>
</dbReference>
<dbReference type="Pfam" id="PF02517">
    <property type="entry name" value="Rce1-like"/>
    <property type="match status" value="1"/>
</dbReference>
<feature type="domain" description="CAAX prenyl protease 2/Lysostaphin resistance protein A-like" evidence="2">
    <location>
        <begin position="190"/>
        <end position="287"/>
    </location>
</feature>
<accession>A0A1M6A2W6</accession>
<dbReference type="Proteomes" id="UP000184050">
    <property type="component" value="Unassembled WGS sequence"/>
</dbReference>
<organism evidence="3 4">
    <name type="scientific">Tangfeifania diversioriginum</name>
    <dbReference type="NCBI Taxonomy" id="1168035"/>
    <lineage>
        <taxon>Bacteria</taxon>
        <taxon>Pseudomonadati</taxon>
        <taxon>Bacteroidota</taxon>
        <taxon>Bacteroidia</taxon>
        <taxon>Marinilabiliales</taxon>
        <taxon>Prolixibacteraceae</taxon>
        <taxon>Tangfeifania</taxon>
    </lineage>
</organism>
<dbReference type="GO" id="GO:0004175">
    <property type="term" value="F:endopeptidase activity"/>
    <property type="evidence" value="ECO:0007669"/>
    <property type="project" value="UniProtKB-ARBA"/>
</dbReference>
<dbReference type="OrthoDB" id="1434800at2"/>
<dbReference type="GO" id="GO:0006508">
    <property type="term" value="P:proteolysis"/>
    <property type="evidence" value="ECO:0007669"/>
    <property type="project" value="UniProtKB-KW"/>
</dbReference>
<keyword evidence="3" id="KW-0645">Protease</keyword>
<dbReference type="EMBL" id="FQZE01000001">
    <property type="protein sequence ID" value="SHI30812.1"/>
    <property type="molecule type" value="Genomic_DNA"/>
</dbReference>
<keyword evidence="3" id="KW-0378">Hydrolase</keyword>
<dbReference type="AlphaFoldDB" id="A0A1M6A2W6"/>
<gene>
    <name evidence="3" type="ORF">SAMN05444280_10140</name>
</gene>
<evidence type="ECO:0000259" key="2">
    <source>
        <dbReference type="Pfam" id="PF02517"/>
    </source>
</evidence>
<protein>
    <submittedName>
        <fullName evidence="3">CAAX protease self-immunity</fullName>
    </submittedName>
</protein>
<feature type="chain" id="PRO_5013291182" evidence="1">
    <location>
        <begin position="20"/>
        <end position="311"/>
    </location>
</feature>
<keyword evidence="4" id="KW-1185">Reference proteome</keyword>
<dbReference type="RefSeq" id="WP_073163805.1">
    <property type="nucleotide sequence ID" value="NZ_FQZE01000001.1"/>
</dbReference>
<feature type="signal peptide" evidence="1">
    <location>
        <begin position="1"/>
        <end position="19"/>
    </location>
</feature>
<evidence type="ECO:0000313" key="4">
    <source>
        <dbReference type="Proteomes" id="UP000184050"/>
    </source>
</evidence>
<evidence type="ECO:0000313" key="3">
    <source>
        <dbReference type="EMBL" id="SHI30812.1"/>
    </source>
</evidence>
<dbReference type="InterPro" id="IPR003675">
    <property type="entry name" value="Rce1/LyrA-like_dom"/>
</dbReference>
<evidence type="ECO:0000256" key="1">
    <source>
        <dbReference type="SAM" id="SignalP"/>
    </source>
</evidence>
<dbReference type="STRING" id="1168035.SAMN05444280_10140"/>